<evidence type="ECO:0000313" key="7">
    <source>
        <dbReference type="Proteomes" id="UP000610558"/>
    </source>
</evidence>
<feature type="active site" evidence="5">
    <location>
        <position position="181"/>
    </location>
</feature>
<dbReference type="EMBL" id="JACXLD010000003">
    <property type="protein sequence ID" value="MBD2858696.1"/>
    <property type="molecule type" value="Genomic_DNA"/>
</dbReference>
<dbReference type="Proteomes" id="UP000610558">
    <property type="component" value="Unassembled WGS sequence"/>
</dbReference>
<dbReference type="CDD" id="cd09020">
    <property type="entry name" value="D-hex-6-P-epi_like"/>
    <property type="match status" value="1"/>
</dbReference>
<keyword evidence="3 4" id="KW-0413">Isomerase</keyword>
<name>A0A927C2Q8_9GAMM</name>
<dbReference type="GO" id="GO:0030246">
    <property type="term" value="F:carbohydrate binding"/>
    <property type="evidence" value="ECO:0007669"/>
    <property type="project" value="UniProtKB-UniRule"/>
</dbReference>
<dbReference type="PANTHER" id="PTHR11122">
    <property type="entry name" value="APOSPORY-ASSOCIATED PROTEIN C-RELATED"/>
    <property type="match status" value="1"/>
</dbReference>
<dbReference type="InterPro" id="IPR008183">
    <property type="entry name" value="Aldose_1/G6P_1-epimerase"/>
</dbReference>
<comment type="catalytic activity">
    <reaction evidence="1">
        <text>alpha-D-glucose 6-phosphate = beta-D-glucose 6-phosphate</text>
        <dbReference type="Rhea" id="RHEA:16249"/>
        <dbReference type="ChEBI" id="CHEBI:58225"/>
        <dbReference type="ChEBI" id="CHEBI:58247"/>
        <dbReference type="EC" id="5.1.3.15"/>
    </reaction>
</comment>
<dbReference type="Pfam" id="PF01263">
    <property type="entry name" value="Aldose_epim"/>
    <property type="match status" value="1"/>
</dbReference>
<dbReference type="AlphaFoldDB" id="A0A927C2Q8"/>
<proteinExistence type="inferred from homology"/>
<dbReference type="SUPFAM" id="SSF74650">
    <property type="entry name" value="Galactose mutarotase-like"/>
    <property type="match status" value="1"/>
</dbReference>
<organism evidence="6 7">
    <name type="scientific">Spongiibacter pelagi</name>
    <dbReference type="NCBI Taxonomy" id="2760804"/>
    <lineage>
        <taxon>Bacteria</taxon>
        <taxon>Pseudomonadati</taxon>
        <taxon>Pseudomonadota</taxon>
        <taxon>Gammaproteobacteria</taxon>
        <taxon>Cellvibrionales</taxon>
        <taxon>Spongiibacteraceae</taxon>
        <taxon>Spongiibacter</taxon>
    </lineage>
</organism>
<reference evidence="6" key="1">
    <citation type="submission" date="2020-09" db="EMBL/GenBank/DDBJ databases">
        <authorList>
            <person name="Yoon J.-W."/>
        </authorList>
    </citation>
    <scope>NUCLEOTIDE SEQUENCE</scope>
    <source>
        <strain evidence="6">KMU-158</strain>
    </source>
</reference>
<dbReference type="GO" id="GO:0047938">
    <property type="term" value="F:glucose-6-phosphate 1-epimerase activity"/>
    <property type="evidence" value="ECO:0007669"/>
    <property type="project" value="UniProtKB-UniRule"/>
</dbReference>
<comment type="similarity">
    <text evidence="2 4">Belongs to the glucose-6-phosphate 1-epimerase family.</text>
</comment>
<evidence type="ECO:0000256" key="4">
    <source>
        <dbReference type="PIRNR" id="PIRNR016020"/>
    </source>
</evidence>
<gene>
    <name evidence="6" type="ORF">IB286_06695</name>
</gene>
<dbReference type="InterPro" id="IPR025532">
    <property type="entry name" value="G6P_1-epimerase"/>
</dbReference>
<evidence type="ECO:0000256" key="3">
    <source>
        <dbReference type="ARBA" id="ARBA00023235"/>
    </source>
</evidence>
<comment type="caution">
    <text evidence="6">The sequence shown here is derived from an EMBL/GenBank/DDBJ whole genome shotgun (WGS) entry which is preliminary data.</text>
</comment>
<dbReference type="PIRSF" id="PIRSF016020">
    <property type="entry name" value="PHexose_mutarotase"/>
    <property type="match status" value="1"/>
</dbReference>
<evidence type="ECO:0000256" key="5">
    <source>
        <dbReference type="PIRSR" id="PIRSR016020-1"/>
    </source>
</evidence>
<evidence type="ECO:0000256" key="1">
    <source>
        <dbReference type="ARBA" id="ARBA00001096"/>
    </source>
</evidence>
<dbReference type="InterPro" id="IPR011013">
    <property type="entry name" value="Gal_mutarotase_sf_dom"/>
</dbReference>
<dbReference type="EC" id="5.1.3.15" evidence="4"/>
<dbReference type="Gene3D" id="2.70.98.10">
    <property type="match status" value="1"/>
</dbReference>
<evidence type="ECO:0000256" key="2">
    <source>
        <dbReference type="ARBA" id="ARBA00005866"/>
    </source>
</evidence>
<evidence type="ECO:0000313" key="6">
    <source>
        <dbReference type="EMBL" id="MBD2858696.1"/>
    </source>
</evidence>
<sequence length="308" mass="33616">MTEAIIGLSASEQQLVAAAGDVCTASDTNTLFGANSDLPMLLVESAHCRAVISLYGAQLLSFAPAGQRDFLWLSPLERFQPGQAIRGGIPVCAPWFGVNRRENSLPKHGFLRNRRWILQSFNAADEQVELSLAYQSTEEDLSLFAWPIRAELRIILGRELEQVLSISNLGESAMPLSFALHSYLSVSDVGEAKVCGLDQQMYLDNCQGLSAFVQSGEVSFPGEVDRVYESQQSAQQLVDGQRTLSISGVDCETVIVWNPGAELAQQMADVGAYHKDYVCVERGRAFADEVILGAGERHEAVMRLASVD</sequence>
<feature type="active site" evidence="5">
    <location>
        <position position="281"/>
    </location>
</feature>
<dbReference type="GO" id="GO:0005975">
    <property type="term" value="P:carbohydrate metabolic process"/>
    <property type="evidence" value="ECO:0007669"/>
    <property type="project" value="InterPro"/>
</dbReference>
<dbReference type="InterPro" id="IPR014718">
    <property type="entry name" value="GH-type_carb-bd"/>
</dbReference>
<dbReference type="PANTHER" id="PTHR11122:SF13">
    <property type="entry name" value="GLUCOSE-6-PHOSPHATE 1-EPIMERASE"/>
    <property type="match status" value="1"/>
</dbReference>
<accession>A0A927C2Q8</accession>
<protein>
    <recommendedName>
        <fullName evidence="4">Putative glucose-6-phosphate 1-epimerase</fullName>
        <ecNumber evidence="4">5.1.3.15</ecNumber>
    </recommendedName>
</protein>
<dbReference type="RefSeq" id="WP_190763813.1">
    <property type="nucleotide sequence ID" value="NZ_JACXLD010000003.1"/>
</dbReference>
<keyword evidence="7" id="KW-1185">Reference proteome</keyword>